<dbReference type="HAMAP" id="MF_01396">
    <property type="entry name" value="ATP_synth_c_bact"/>
    <property type="match status" value="1"/>
</dbReference>
<comment type="caution">
    <text evidence="15">The sequence shown here is derived from an EMBL/GenBank/DDBJ whole genome shotgun (WGS) entry which is preliminary data.</text>
</comment>
<keyword evidence="8 13" id="KW-0406">Ion transport</keyword>
<gene>
    <name evidence="13 15" type="primary">atpE</name>
    <name evidence="15" type="ORF">EXU48_07245</name>
</gene>
<organism evidence="15 16">
    <name type="scientific">Occultella glacieicola</name>
    <dbReference type="NCBI Taxonomy" id="2518684"/>
    <lineage>
        <taxon>Bacteria</taxon>
        <taxon>Bacillati</taxon>
        <taxon>Actinomycetota</taxon>
        <taxon>Actinomycetes</taxon>
        <taxon>Micrococcales</taxon>
        <taxon>Ruaniaceae</taxon>
        <taxon>Occultella</taxon>
    </lineage>
</organism>
<evidence type="ECO:0000256" key="3">
    <source>
        <dbReference type="ARBA" id="ARBA00022448"/>
    </source>
</evidence>
<keyword evidence="13" id="KW-1003">Cell membrane</keyword>
<dbReference type="InterPro" id="IPR020537">
    <property type="entry name" value="ATP_synth_F0_csu_DDCD_BS"/>
</dbReference>
<keyword evidence="3 13" id="KW-0813">Transport</keyword>
<evidence type="ECO:0000256" key="12">
    <source>
        <dbReference type="ARBA" id="ARBA00025198"/>
    </source>
</evidence>
<evidence type="ECO:0000256" key="9">
    <source>
        <dbReference type="ARBA" id="ARBA00023121"/>
    </source>
</evidence>
<dbReference type="Pfam" id="PF00137">
    <property type="entry name" value="ATP-synt_C"/>
    <property type="match status" value="1"/>
</dbReference>
<evidence type="ECO:0000256" key="4">
    <source>
        <dbReference type="ARBA" id="ARBA00022547"/>
    </source>
</evidence>
<sequence>MTGNIATVGYGLATIGPGIGLGVMIGQTQIATARQPEVAGRLFTNMMIGAALIEVLGLLGLVAGLMFT</sequence>
<feature type="site" description="Reversibly protonated during proton transport" evidence="13">
    <location>
        <position position="54"/>
    </location>
</feature>
<evidence type="ECO:0000256" key="11">
    <source>
        <dbReference type="ARBA" id="ARBA00023310"/>
    </source>
</evidence>
<keyword evidence="5 13" id="KW-0812">Transmembrane</keyword>
<evidence type="ECO:0000256" key="5">
    <source>
        <dbReference type="ARBA" id="ARBA00022692"/>
    </source>
</evidence>
<evidence type="ECO:0000256" key="13">
    <source>
        <dbReference type="HAMAP-Rule" id="MF_01396"/>
    </source>
</evidence>
<feature type="transmembrane region" description="Helical" evidence="13">
    <location>
        <begin position="46"/>
        <end position="67"/>
    </location>
</feature>
<evidence type="ECO:0000256" key="7">
    <source>
        <dbReference type="ARBA" id="ARBA00022989"/>
    </source>
</evidence>
<accession>A0ABY2E6J2</accession>
<evidence type="ECO:0000313" key="15">
    <source>
        <dbReference type="EMBL" id="TDE96200.1"/>
    </source>
</evidence>
<keyword evidence="10 13" id="KW-0472">Membrane</keyword>
<proteinExistence type="inferred from homology"/>
<dbReference type="InterPro" id="IPR005953">
    <property type="entry name" value="ATP_synth_csu_bac/chlpt"/>
</dbReference>
<feature type="transmembrane region" description="Helical" evidence="13">
    <location>
        <begin position="6"/>
        <end position="25"/>
    </location>
</feature>
<dbReference type="InterPro" id="IPR038662">
    <property type="entry name" value="ATP_synth_F0_csu_sf"/>
</dbReference>
<dbReference type="CDD" id="cd18121">
    <property type="entry name" value="ATP-synt_Fo_c"/>
    <property type="match status" value="1"/>
</dbReference>
<reference evidence="15 16" key="1">
    <citation type="submission" date="2019-03" db="EMBL/GenBank/DDBJ databases">
        <title>Genomic features of bacteria from cold environments.</title>
        <authorList>
            <person name="Shen L."/>
        </authorList>
    </citation>
    <scope>NUCLEOTIDE SEQUENCE [LARGE SCALE GENOMIC DNA]</scope>
    <source>
        <strain evidence="16">T3246-1</strain>
    </source>
</reference>
<dbReference type="InterPro" id="IPR000454">
    <property type="entry name" value="ATP_synth_F0_csu"/>
</dbReference>
<evidence type="ECO:0000256" key="8">
    <source>
        <dbReference type="ARBA" id="ARBA00023065"/>
    </source>
</evidence>
<evidence type="ECO:0000256" key="10">
    <source>
        <dbReference type="ARBA" id="ARBA00023136"/>
    </source>
</evidence>
<keyword evidence="9 13" id="KW-0446">Lipid-binding</keyword>
<dbReference type="Proteomes" id="UP000504882">
    <property type="component" value="Unassembled WGS sequence"/>
</dbReference>
<evidence type="ECO:0000313" key="16">
    <source>
        <dbReference type="Proteomes" id="UP000504882"/>
    </source>
</evidence>
<dbReference type="PROSITE" id="PS00605">
    <property type="entry name" value="ATPASE_C"/>
    <property type="match status" value="1"/>
</dbReference>
<comment type="function">
    <text evidence="12 13">F(1)F(0) ATP synthase produces ATP from ADP in the presence of a proton or sodium gradient. F-type ATPases consist of two structural domains, F(1) containing the extramembraneous catalytic core and F(0) containing the membrane proton channel, linked together by a central stalk and a peripheral stalk. During catalysis, ATP synthesis in the catalytic domain of F(1) is coupled via a rotary mechanism of the central stalk subunits to proton translocation.</text>
</comment>
<comment type="similarity">
    <text evidence="2 13">Belongs to the ATPase C chain family.</text>
</comment>
<name>A0ABY2E6J2_9MICO</name>
<evidence type="ECO:0000256" key="6">
    <source>
        <dbReference type="ARBA" id="ARBA00022781"/>
    </source>
</evidence>
<dbReference type="InterPro" id="IPR002379">
    <property type="entry name" value="ATPase_proteolipid_c-like_dom"/>
</dbReference>
<dbReference type="Gene3D" id="1.20.20.10">
    <property type="entry name" value="F1F0 ATP synthase subunit C"/>
    <property type="match status" value="1"/>
</dbReference>
<keyword evidence="7 13" id="KW-1133">Transmembrane helix</keyword>
<dbReference type="EMBL" id="SMNA01000003">
    <property type="protein sequence ID" value="TDE96200.1"/>
    <property type="molecule type" value="Genomic_DNA"/>
</dbReference>
<dbReference type="NCBIfam" id="TIGR01260">
    <property type="entry name" value="ATP_synt_c"/>
    <property type="match status" value="1"/>
</dbReference>
<evidence type="ECO:0000259" key="14">
    <source>
        <dbReference type="Pfam" id="PF00137"/>
    </source>
</evidence>
<comment type="subcellular location">
    <subcellularLocation>
        <location evidence="13">Cell membrane</location>
        <topology evidence="13">Multi-pass membrane protein</topology>
    </subcellularLocation>
    <subcellularLocation>
        <location evidence="1">Membrane</location>
        <topology evidence="1">Multi-pass membrane protein</topology>
    </subcellularLocation>
</comment>
<protein>
    <recommendedName>
        <fullName evidence="13">ATP synthase subunit c</fullName>
    </recommendedName>
    <alternativeName>
        <fullName evidence="13">ATP synthase F(0) sector subunit c</fullName>
    </alternativeName>
    <alternativeName>
        <fullName evidence="13">F-type ATPase subunit c</fullName>
        <shortName evidence="13">F-ATPase subunit c</shortName>
    </alternativeName>
    <alternativeName>
        <fullName evidence="13">Lipid-binding protein</fullName>
    </alternativeName>
</protein>
<keyword evidence="11 13" id="KW-0066">ATP synthesis</keyword>
<feature type="domain" description="V-ATPase proteolipid subunit C-like" evidence="14">
    <location>
        <begin position="7"/>
        <end position="66"/>
    </location>
</feature>
<keyword evidence="4 13" id="KW-0138">CF(0)</keyword>
<dbReference type="InterPro" id="IPR035921">
    <property type="entry name" value="F/V-ATP_Csub_sf"/>
</dbReference>
<keyword evidence="16" id="KW-1185">Reference proteome</keyword>
<evidence type="ECO:0000256" key="2">
    <source>
        <dbReference type="ARBA" id="ARBA00006704"/>
    </source>
</evidence>
<keyword evidence="6 13" id="KW-0375">Hydrogen ion transport</keyword>
<comment type="function">
    <text evidence="13">Key component of the F(0) channel; it plays a direct role in translocation across the membrane. A homomeric c-ring of between 10-14 subunits forms the central stalk rotor element with the F(1) delta and epsilon subunits.</text>
</comment>
<evidence type="ECO:0000256" key="1">
    <source>
        <dbReference type="ARBA" id="ARBA00004141"/>
    </source>
</evidence>
<dbReference type="SUPFAM" id="SSF81333">
    <property type="entry name" value="F1F0 ATP synthase subunit C"/>
    <property type="match status" value="1"/>
</dbReference>
<dbReference type="PRINTS" id="PR00124">
    <property type="entry name" value="ATPASEC"/>
</dbReference>